<feature type="transmembrane region" description="Helical" evidence="1">
    <location>
        <begin position="431"/>
        <end position="452"/>
    </location>
</feature>
<feature type="transmembrane region" description="Helical" evidence="1">
    <location>
        <begin position="658"/>
        <end position="682"/>
    </location>
</feature>
<dbReference type="Proteomes" id="UP000001542">
    <property type="component" value="Unassembled WGS sequence"/>
</dbReference>
<organism evidence="2 3">
    <name type="scientific">Trichomonas vaginalis (strain ATCC PRA-98 / G3)</name>
    <dbReference type="NCBI Taxonomy" id="412133"/>
    <lineage>
        <taxon>Eukaryota</taxon>
        <taxon>Metamonada</taxon>
        <taxon>Parabasalia</taxon>
        <taxon>Trichomonadida</taxon>
        <taxon>Trichomonadidae</taxon>
        <taxon>Trichomonas</taxon>
    </lineage>
</organism>
<dbReference type="RefSeq" id="XP_001316525.1">
    <property type="nucleotide sequence ID" value="XM_001316490.1"/>
</dbReference>
<dbReference type="EMBL" id="DS113479">
    <property type="protein sequence ID" value="EAY04302.1"/>
    <property type="molecule type" value="Genomic_DNA"/>
</dbReference>
<feature type="transmembrane region" description="Helical" evidence="1">
    <location>
        <begin position="273"/>
        <end position="291"/>
    </location>
</feature>
<dbReference type="SMR" id="A2ESR1"/>
<keyword evidence="1" id="KW-0812">Transmembrane</keyword>
<keyword evidence="1" id="KW-0472">Membrane</keyword>
<dbReference type="KEGG" id="tva:4762155"/>
<dbReference type="InParanoid" id="A2ESR1"/>
<evidence type="ECO:0000313" key="3">
    <source>
        <dbReference type="Proteomes" id="UP000001542"/>
    </source>
</evidence>
<proteinExistence type="predicted"/>
<sequence>MSEGYEPPWWFPISTAMAMRHVAETEMNLENFENYLMLRMNHDPEELIEVVRFLGIFKSQRKRLTLMLSMFKCNSIYYNYQFYVFKRVFTAHECGCPKFYQENLDKLHREFLVGLTLFWKARENNEKIKAFIYATKTAFTHIEMINLVNYLVYVYHYDYLCHQSYSEILLVAQGEPRKSYLYRRFANILRDSPNSVPDFIFKKIEQYYPLSHEMFQNEVSKSEDTFSRGSGSSKTNGYSQLRFHIDESTIYREDDKDNSNIAMMVIKSKRFKALGLITAFVISLIWACLYSDKTMRLQDKRDKSIMNIKNLVSETIDTSTKLSAGLIMQPILIKYKNEIKDPEKCKEILPMIYEDIKEYLGYVNKNYQFFTKSLCYYSEYIAKSDCRTLSNSSKVIVETLNLINKNYQYFDQNISTIFNINFSKVHLKLSLLLLLLSFVGGFISLTLTFFNVNYSLKNIPKEAYQFLASNERLSLMLLKKSLEMCDLFQLIFPRNDKNDIPKPIIKPPSINTQNLKERRTLNVIKASARKHISISPCTPHVSLKDAKVRVSFLGADQMLSPATFALMSPFVSSSTPPTALNASNSSFLCSSNSSNTSASASEVEDDFSDSSIFENSANEATSPPNELTIPADSVNTMELVTKTIENTKSNYKILNVNLLLMFIFPWLMTYLIVLYSGIVINFQQNKNLEFMNNIYKDIKEFHILPEKMYKLYMNESNYIKNTKKMIKQLSKHSRNLPNLVENADVVLSFSLTGWLSWSIFAYVLWIILGCAMYHIEQSLDEGYDSLFHFPTSYIDDIKQEKDSAPQELSADNILEIYMSFKPGSIAANA</sequence>
<keyword evidence="3" id="KW-1185">Reference proteome</keyword>
<reference evidence="2" key="1">
    <citation type="submission" date="2006-10" db="EMBL/GenBank/DDBJ databases">
        <authorList>
            <person name="Amadeo P."/>
            <person name="Zhao Q."/>
            <person name="Wortman J."/>
            <person name="Fraser-Liggett C."/>
            <person name="Carlton J."/>
        </authorList>
    </citation>
    <scope>NUCLEOTIDE SEQUENCE</scope>
    <source>
        <strain evidence="2">G3</strain>
    </source>
</reference>
<evidence type="ECO:0000256" key="1">
    <source>
        <dbReference type="SAM" id="Phobius"/>
    </source>
</evidence>
<keyword evidence="1" id="KW-1133">Transmembrane helix</keyword>
<protein>
    <submittedName>
        <fullName evidence="2">Uncharacterized protein</fullName>
    </submittedName>
</protein>
<gene>
    <name evidence="2" type="ORF">TVAG_250620</name>
</gene>
<dbReference type="AlphaFoldDB" id="A2ESR1"/>
<name>A2ESR1_TRIV3</name>
<feature type="transmembrane region" description="Helical" evidence="1">
    <location>
        <begin position="754"/>
        <end position="775"/>
    </location>
</feature>
<accession>A2ESR1</accession>
<dbReference type="VEuPathDB" id="TrichDB:TVAGG3_0826340"/>
<dbReference type="VEuPathDB" id="TrichDB:TVAG_250620"/>
<evidence type="ECO:0000313" key="2">
    <source>
        <dbReference type="EMBL" id="EAY04302.1"/>
    </source>
</evidence>
<reference evidence="2" key="2">
    <citation type="journal article" date="2007" name="Science">
        <title>Draft genome sequence of the sexually transmitted pathogen Trichomonas vaginalis.</title>
        <authorList>
            <person name="Carlton J.M."/>
            <person name="Hirt R.P."/>
            <person name="Silva J.C."/>
            <person name="Delcher A.L."/>
            <person name="Schatz M."/>
            <person name="Zhao Q."/>
            <person name="Wortman J.R."/>
            <person name="Bidwell S.L."/>
            <person name="Alsmark U.C.M."/>
            <person name="Besteiro S."/>
            <person name="Sicheritz-Ponten T."/>
            <person name="Noel C.J."/>
            <person name="Dacks J.B."/>
            <person name="Foster P.G."/>
            <person name="Simillion C."/>
            <person name="Van de Peer Y."/>
            <person name="Miranda-Saavedra D."/>
            <person name="Barton G.J."/>
            <person name="Westrop G.D."/>
            <person name="Mueller S."/>
            <person name="Dessi D."/>
            <person name="Fiori P.L."/>
            <person name="Ren Q."/>
            <person name="Paulsen I."/>
            <person name="Zhang H."/>
            <person name="Bastida-Corcuera F.D."/>
            <person name="Simoes-Barbosa A."/>
            <person name="Brown M.T."/>
            <person name="Hayes R.D."/>
            <person name="Mukherjee M."/>
            <person name="Okumura C.Y."/>
            <person name="Schneider R."/>
            <person name="Smith A.J."/>
            <person name="Vanacova S."/>
            <person name="Villalvazo M."/>
            <person name="Haas B.J."/>
            <person name="Pertea M."/>
            <person name="Feldblyum T.V."/>
            <person name="Utterback T.R."/>
            <person name="Shu C.L."/>
            <person name="Osoegawa K."/>
            <person name="de Jong P.J."/>
            <person name="Hrdy I."/>
            <person name="Horvathova L."/>
            <person name="Zubacova Z."/>
            <person name="Dolezal P."/>
            <person name="Malik S.B."/>
            <person name="Logsdon J.M. Jr."/>
            <person name="Henze K."/>
            <person name="Gupta A."/>
            <person name="Wang C.C."/>
            <person name="Dunne R.L."/>
            <person name="Upcroft J.A."/>
            <person name="Upcroft P."/>
            <person name="White O."/>
            <person name="Salzberg S.L."/>
            <person name="Tang P."/>
            <person name="Chiu C.-H."/>
            <person name="Lee Y.-S."/>
            <person name="Embley T.M."/>
            <person name="Coombs G.H."/>
            <person name="Mottram J.C."/>
            <person name="Tachezy J."/>
            <person name="Fraser-Liggett C.M."/>
            <person name="Johnson P.J."/>
        </authorList>
    </citation>
    <scope>NUCLEOTIDE SEQUENCE [LARGE SCALE GENOMIC DNA]</scope>
    <source>
        <strain evidence="2">G3</strain>
    </source>
</reference>